<organism evidence="3 4">
    <name type="scientific">Leeuwenhoekiella marinoflava</name>
    <dbReference type="NCBI Taxonomy" id="988"/>
    <lineage>
        <taxon>Bacteria</taxon>
        <taxon>Pseudomonadati</taxon>
        <taxon>Bacteroidota</taxon>
        <taxon>Flavobacteriia</taxon>
        <taxon>Flavobacteriales</taxon>
        <taxon>Flavobacteriaceae</taxon>
        <taxon>Leeuwenhoekiella</taxon>
    </lineage>
</organism>
<keyword evidence="1" id="KW-0472">Membrane</keyword>
<dbReference type="CDD" id="cd00093">
    <property type="entry name" value="HTH_XRE"/>
    <property type="match status" value="1"/>
</dbReference>
<dbReference type="SUPFAM" id="SSF47413">
    <property type="entry name" value="lambda repressor-like DNA-binding domains"/>
    <property type="match status" value="1"/>
</dbReference>
<keyword evidence="3" id="KW-0238">DNA-binding</keyword>
<feature type="transmembrane region" description="Helical" evidence="1">
    <location>
        <begin position="31"/>
        <end position="48"/>
    </location>
</feature>
<name>A0A4Q0PLU6_9FLAO</name>
<dbReference type="InterPro" id="IPR001387">
    <property type="entry name" value="Cro/C1-type_HTH"/>
</dbReference>
<dbReference type="InterPro" id="IPR010982">
    <property type="entry name" value="Lambda_DNA-bd_dom_sf"/>
</dbReference>
<keyword evidence="1" id="KW-1133">Transmembrane helix</keyword>
<dbReference type="PROSITE" id="PS50943">
    <property type="entry name" value="HTH_CROC1"/>
    <property type="match status" value="1"/>
</dbReference>
<dbReference type="Proteomes" id="UP000290608">
    <property type="component" value="Unassembled WGS sequence"/>
</dbReference>
<dbReference type="Gene3D" id="1.10.260.40">
    <property type="entry name" value="lambda repressor-like DNA-binding domains"/>
    <property type="match status" value="1"/>
</dbReference>
<reference evidence="3 4" key="1">
    <citation type="submission" date="2018-07" db="EMBL/GenBank/DDBJ databases">
        <title>Leeuwenhoekiella genomics.</title>
        <authorList>
            <person name="Tahon G."/>
            <person name="Willems A."/>
        </authorList>
    </citation>
    <scope>NUCLEOTIDE SEQUENCE [LARGE SCALE GENOMIC DNA]</scope>
    <source>
        <strain evidence="3 4">LMG 1345</strain>
    </source>
</reference>
<comment type="caution">
    <text evidence="3">The sequence shown here is derived from an EMBL/GenBank/DDBJ whole genome shotgun (WGS) entry which is preliminary data.</text>
</comment>
<keyword evidence="1" id="KW-0812">Transmembrane</keyword>
<dbReference type="STRING" id="1122159.SAMN02745246_01928"/>
<dbReference type="EMBL" id="QOVL01000007">
    <property type="protein sequence ID" value="RXG30687.1"/>
    <property type="molecule type" value="Genomic_DNA"/>
</dbReference>
<feature type="domain" description="HTH cro/C1-type" evidence="2">
    <location>
        <begin position="56"/>
        <end position="110"/>
    </location>
</feature>
<sequence>MYHIHLILNNKLKPLSGGFFYFNFSYLLDKYIMLYCVFLNLLTYIYNLKQKTMNRIKEVLKEKGVKQVWLAEQLGKSFNTVNGYVQNRAQPSLEILFKIATILNVEPKDLLIRTENN</sequence>
<dbReference type="Pfam" id="PF01381">
    <property type="entry name" value="HTH_3"/>
    <property type="match status" value="1"/>
</dbReference>
<evidence type="ECO:0000313" key="4">
    <source>
        <dbReference type="Proteomes" id="UP000290608"/>
    </source>
</evidence>
<proteinExistence type="predicted"/>
<evidence type="ECO:0000313" key="3">
    <source>
        <dbReference type="EMBL" id="RXG30687.1"/>
    </source>
</evidence>
<protein>
    <submittedName>
        <fullName evidence="3">DNA-binding XRE family transcriptional regulator</fullName>
    </submittedName>
</protein>
<dbReference type="AlphaFoldDB" id="A0A4Q0PLU6"/>
<gene>
    <name evidence="3" type="ORF">DSL99_1729</name>
</gene>
<dbReference type="SMART" id="SM00530">
    <property type="entry name" value="HTH_XRE"/>
    <property type="match status" value="1"/>
</dbReference>
<accession>A0A4Q0PLU6</accession>
<evidence type="ECO:0000256" key="1">
    <source>
        <dbReference type="SAM" id="Phobius"/>
    </source>
</evidence>
<dbReference type="GO" id="GO:0003677">
    <property type="term" value="F:DNA binding"/>
    <property type="evidence" value="ECO:0007669"/>
    <property type="project" value="UniProtKB-KW"/>
</dbReference>
<evidence type="ECO:0000259" key="2">
    <source>
        <dbReference type="PROSITE" id="PS50943"/>
    </source>
</evidence>